<reference evidence="3" key="1">
    <citation type="submission" date="2021-02" db="EMBL/GenBank/DDBJ databases">
        <authorList>
            <person name="Nowell W R."/>
        </authorList>
    </citation>
    <scope>NUCLEOTIDE SEQUENCE</scope>
</reference>
<dbReference type="GO" id="GO:0005576">
    <property type="term" value="C:extracellular region"/>
    <property type="evidence" value="ECO:0007669"/>
    <property type="project" value="TreeGrafter"/>
</dbReference>
<accession>A0A815B726</accession>
<evidence type="ECO:0000256" key="2">
    <source>
        <dbReference type="ARBA" id="ARBA00023180"/>
    </source>
</evidence>
<comment type="caution">
    <text evidence="3">The sequence shown here is derived from an EMBL/GenBank/DDBJ whole genome shotgun (WGS) entry which is preliminary data.</text>
</comment>
<dbReference type="Gene3D" id="2.120.10.30">
    <property type="entry name" value="TolB, C-terminal domain"/>
    <property type="match status" value="1"/>
</dbReference>
<dbReference type="PANTHER" id="PTHR10680">
    <property type="entry name" value="PEPTIDYL-GLYCINE ALPHA-AMIDATING MONOOXYGENASE"/>
    <property type="match status" value="1"/>
</dbReference>
<protein>
    <submittedName>
        <fullName evidence="3">Uncharacterized protein</fullName>
    </submittedName>
</protein>
<name>A0A815B726_9BILA</name>
<keyword evidence="2" id="KW-0325">Glycoprotein</keyword>
<sequence length="173" mass="19680">MPHVLANDTVGNLLGNRCCNVLNYSFVFLEIFLTLGEVFVTGSDSTHYLKPTNVADGYCNSGIVKLDLKGKFLEEYTMLDEEKQLSIPHKLFVLMMKKQTKTVYTFTYDANKHRLYAVSGRNKKIEQLILHLMLIQNHLKFGKPHDIALSVGGHALFVGEIRPNRIDVFDVFT</sequence>
<dbReference type="PANTHER" id="PTHR10680:SF14">
    <property type="entry name" value="PEPTIDYL-GLYCINE ALPHA-AMIDATING MONOOXYGENASE"/>
    <property type="match status" value="1"/>
</dbReference>
<dbReference type="OrthoDB" id="10018185at2759"/>
<dbReference type="Proteomes" id="UP000663881">
    <property type="component" value="Unassembled WGS sequence"/>
</dbReference>
<dbReference type="AlphaFoldDB" id="A0A815B726"/>
<gene>
    <name evidence="4" type="ORF">OKA104_LOCUS40076</name>
    <name evidence="3" type="ORF">VCS650_LOCUS29172</name>
</gene>
<evidence type="ECO:0000313" key="3">
    <source>
        <dbReference type="EMBL" id="CAF1266499.1"/>
    </source>
</evidence>
<dbReference type="Proteomes" id="UP000663891">
    <property type="component" value="Unassembled WGS sequence"/>
</dbReference>
<dbReference type="SUPFAM" id="SSF63825">
    <property type="entry name" value="YWTD domain"/>
    <property type="match status" value="1"/>
</dbReference>
<evidence type="ECO:0000256" key="1">
    <source>
        <dbReference type="ARBA" id="ARBA00022729"/>
    </source>
</evidence>
<evidence type="ECO:0000313" key="4">
    <source>
        <dbReference type="EMBL" id="CAF4184612.1"/>
    </source>
</evidence>
<proteinExistence type="predicted"/>
<dbReference type="EMBL" id="CAJOAY010008335">
    <property type="protein sequence ID" value="CAF4184612.1"/>
    <property type="molecule type" value="Genomic_DNA"/>
</dbReference>
<organism evidence="3 5">
    <name type="scientific">Adineta steineri</name>
    <dbReference type="NCBI Taxonomy" id="433720"/>
    <lineage>
        <taxon>Eukaryota</taxon>
        <taxon>Metazoa</taxon>
        <taxon>Spiralia</taxon>
        <taxon>Gnathifera</taxon>
        <taxon>Rotifera</taxon>
        <taxon>Eurotatoria</taxon>
        <taxon>Bdelloidea</taxon>
        <taxon>Adinetida</taxon>
        <taxon>Adinetidae</taxon>
        <taxon>Adineta</taxon>
    </lineage>
</organism>
<evidence type="ECO:0000313" key="5">
    <source>
        <dbReference type="Proteomes" id="UP000663891"/>
    </source>
</evidence>
<dbReference type="InterPro" id="IPR011042">
    <property type="entry name" value="6-blade_b-propeller_TolB-like"/>
</dbReference>
<dbReference type="EMBL" id="CAJNON010000445">
    <property type="protein sequence ID" value="CAF1266499.1"/>
    <property type="molecule type" value="Genomic_DNA"/>
</dbReference>
<keyword evidence="1" id="KW-0732">Signal</keyword>